<evidence type="ECO:0000313" key="3">
    <source>
        <dbReference type="Proteomes" id="UP000286268"/>
    </source>
</evidence>
<dbReference type="InterPro" id="IPR003959">
    <property type="entry name" value="ATPase_AAA_core"/>
</dbReference>
<dbReference type="AlphaFoldDB" id="A0A3R5QRY2"/>
<dbReference type="EMBL" id="CP025746">
    <property type="protein sequence ID" value="QAA31309.1"/>
    <property type="molecule type" value="Genomic_DNA"/>
</dbReference>
<feature type="domain" description="ATPase AAA-type core" evidence="1">
    <location>
        <begin position="46"/>
        <end position="367"/>
    </location>
</feature>
<dbReference type="Proteomes" id="UP000286268">
    <property type="component" value="Chromosome"/>
</dbReference>
<dbReference type="PANTHER" id="PTHR40396">
    <property type="entry name" value="ATPASE-LIKE PROTEIN"/>
    <property type="match status" value="1"/>
</dbReference>
<dbReference type="KEGG" id="cmah:C1I91_06450"/>
<sequence>MLIMFKAKNYTSFKDEVILDLRASSYKQHPSHILDVSKDLKLLKTTAIYGANASGKSNLISAMFFFEQYIFSQFLNKRENENIDLARNIDSSSQKIANKLEPFLLSNKISDLSEFDIIFSYNNKLFQYGFECTSKQVINEWYYINDKKVFERDNDAVTFGKEYEKFLQSYTKIPSDRLYISVLEYFLDDISKEKILEDFIDFFVKEFNVYSEILFEFSIKKIAGSISYHKKLIEDVNFRNRIEKYLKQIDVGIVGLKIDKKIVIDESTGKEKEKTIVKTIHNSYDAEGNPCGERYFDIFQESTGTLRFLSYIQSILDMTEQGGIFIVDEMSARLHPLLTKLIIDIFQSSSNTKAQLIFTTHDISLLNKDQFRRDEILFVDKNNMGESKLYSLSDLKIREDATFSKDYLQGKYGAIPIFNYDDILGGD</sequence>
<name>A0A3R5QRY2_9CLOT</name>
<dbReference type="SUPFAM" id="SSF52540">
    <property type="entry name" value="P-loop containing nucleoside triphosphate hydrolases"/>
    <property type="match status" value="1"/>
</dbReference>
<dbReference type="Pfam" id="PF13304">
    <property type="entry name" value="AAA_21"/>
    <property type="match status" value="1"/>
</dbReference>
<evidence type="ECO:0000259" key="1">
    <source>
        <dbReference type="Pfam" id="PF13304"/>
    </source>
</evidence>
<accession>A0A3R5QRY2</accession>
<gene>
    <name evidence="2" type="ORF">C1I91_06450</name>
</gene>
<dbReference type="RefSeq" id="WP_128212125.1">
    <property type="nucleotide sequence ID" value="NZ_CP025746.1"/>
</dbReference>
<dbReference type="InterPro" id="IPR027417">
    <property type="entry name" value="P-loop_NTPase"/>
</dbReference>
<protein>
    <recommendedName>
        <fullName evidence="1">ATPase AAA-type core domain-containing protein</fullName>
    </recommendedName>
</protein>
<reference evidence="2 3" key="1">
    <citation type="submission" date="2018-01" db="EMBL/GenBank/DDBJ databases">
        <title>Genome Sequencing and Assembly of Anaerobacter polyendosporus strain CT4.</title>
        <authorList>
            <person name="Tachaapaikoon C."/>
            <person name="Sutheeworapong S."/>
            <person name="Jenjaroenpun P."/>
            <person name="Wongsurawat T."/>
            <person name="Nookeaw I."/>
            <person name="Cheawchanlertfa P."/>
            <person name="Kosugi A."/>
            <person name="Cheevadhanarak S."/>
            <person name="Ratanakhanokchai K."/>
        </authorList>
    </citation>
    <scope>NUCLEOTIDE SEQUENCE [LARGE SCALE GENOMIC DNA]</scope>
    <source>
        <strain evidence="2 3">CT4</strain>
    </source>
</reference>
<dbReference type="PANTHER" id="PTHR40396:SF1">
    <property type="entry name" value="ATPASE AAA-TYPE CORE DOMAIN-CONTAINING PROTEIN"/>
    <property type="match status" value="1"/>
</dbReference>
<dbReference type="GO" id="GO:0016887">
    <property type="term" value="F:ATP hydrolysis activity"/>
    <property type="evidence" value="ECO:0007669"/>
    <property type="project" value="InterPro"/>
</dbReference>
<evidence type="ECO:0000313" key="2">
    <source>
        <dbReference type="EMBL" id="QAA31309.1"/>
    </source>
</evidence>
<dbReference type="Gene3D" id="3.40.50.300">
    <property type="entry name" value="P-loop containing nucleotide triphosphate hydrolases"/>
    <property type="match status" value="1"/>
</dbReference>
<dbReference type="GO" id="GO:0005524">
    <property type="term" value="F:ATP binding"/>
    <property type="evidence" value="ECO:0007669"/>
    <property type="project" value="InterPro"/>
</dbReference>
<proteinExistence type="predicted"/>
<keyword evidence="3" id="KW-1185">Reference proteome</keyword>
<organism evidence="2 3">
    <name type="scientific">Clostridium manihotivorum</name>
    <dbReference type="NCBI Taxonomy" id="2320868"/>
    <lineage>
        <taxon>Bacteria</taxon>
        <taxon>Bacillati</taxon>
        <taxon>Bacillota</taxon>
        <taxon>Clostridia</taxon>
        <taxon>Eubacteriales</taxon>
        <taxon>Clostridiaceae</taxon>
        <taxon>Clostridium</taxon>
    </lineage>
</organism>
<dbReference type="OrthoDB" id="9809324at2"/>